<evidence type="ECO:0000256" key="1">
    <source>
        <dbReference type="SAM" id="MobiDB-lite"/>
    </source>
</evidence>
<organism evidence="4 5">
    <name type="scientific">Bradyrhizobium zhanjiangense</name>
    <dbReference type="NCBI Taxonomy" id="1325107"/>
    <lineage>
        <taxon>Bacteria</taxon>
        <taxon>Pseudomonadati</taxon>
        <taxon>Pseudomonadota</taxon>
        <taxon>Alphaproteobacteria</taxon>
        <taxon>Hyphomicrobiales</taxon>
        <taxon>Nitrobacteraceae</taxon>
        <taxon>Bradyrhizobium</taxon>
    </lineage>
</organism>
<evidence type="ECO:0000256" key="2">
    <source>
        <dbReference type="SAM" id="Phobius"/>
    </source>
</evidence>
<keyword evidence="3" id="KW-0732">Signal</keyword>
<protein>
    <submittedName>
        <fullName evidence="4">Uncharacterized protein</fullName>
    </submittedName>
</protein>
<accession>A0A4V1KUD3</accession>
<proteinExistence type="predicted"/>
<dbReference type="EMBL" id="RKMK01000092">
    <property type="protein sequence ID" value="RXG83840.1"/>
    <property type="molecule type" value="Genomic_DNA"/>
</dbReference>
<gene>
    <name evidence="4" type="ORF">EAS61_40805</name>
</gene>
<feature type="chain" id="PRO_5020663075" evidence="3">
    <location>
        <begin position="26"/>
        <end position="242"/>
    </location>
</feature>
<feature type="region of interest" description="Disordered" evidence="1">
    <location>
        <begin position="89"/>
        <end position="109"/>
    </location>
</feature>
<dbReference type="AlphaFoldDB" id="A0A4V1KUD3"/>
<reference evidence="4 5" key="1">
    <citation type="submission" date="2018-11" db="EMBL/GenBank/DDBJ databases">
        <title>Bradyrhizobium sp. nov., isolated from effective nodules of peanut in China.</title>
        <authorList>
            <person name="Li Y."/>
        </authorList>
    </citation>
    <scope>NUCLEOTIDE SEQUENCE [LARGE SCALE GENOMIC DNA]</scope>
    <source>
        <strain evidence="4 5">CCBAU 51770</strain>
    </source>
</reference>
<feature type="signal peptide" evidence="3">
    <location>
        <begin position="1"/>
        <end position="25"/>
    </location>
</feature>
<evidence type="ECO:0000256" key="3">
    <source>
        <dbReference type="SAM" id="SignalP"/>
    </source>
</evidence>
<evidence type="ECO:0000313" key="5">
    <source>
        <dbReference type="Proteomes" id="UP000290174"/>
    </source>
</evidence>
<evidence type="ECO:0000313" key="4">
    <source>
        <dbReference type="EMBL" id="RXG83840.1"/>
    </source>
</evidence>
<keyword evidence="2" id="KW-0472">Membrane</keyword>
<dbReference type="RefSeq" id="WP_128936301.1">
    <property type="nucleotide sequence ID" value="NZ_CP022221.1"/>
</dbReference>
<feature type="transmembrane region" description="Helical" evidence="2">
    <location>
        <begin position="212"/>
        <end position="231"/>
    </location>
</feature>
<dbReference type="Proteomes" id="UP000290174">
    <property type="component" value="Unassembled WGS sequence"/>
</dbReference>
<name>A0A4V1KUD3_9BRAD</name>
<keyword evidence="2" id="KW-0812">Transmembrane</keyword>
<comment type="caution">
    <text evidence="4">The sequence shown here is derived from an EMBL/GenBank/DDBJ whole genome shotgun (WGS) entry which is preliminary data.</text>
</comment>
<sequence length="242" mass="25499">MSGYLRFCFAGLVFVGTLSSAPASSNPLADIFNTAAPQPAVTSPPQAECLGRPGNSTPDGQHWVYRMDGHRKCWFLTEGTAKVKKTVRRRVAKDSTASLDENGAARPRQSGVVDARAELLRSAPAEPSHPEVKVADAADDLGTGSALMSAAPIAEHGRRPTPAHSVLSQVDVEQLLATAPTVNDAVTSFGPPAVPTGVGIAEARNEAPSQTATWLGALLMMLGMFSILSSSRSLRHAVRIRH</sequence>
<keyword evidence="2" id="KW-1133">Transmembrane helix</keyword>